<dbReference type="AlphaFoldDB" id="A0A2A4FGJ5"/>
<name>A0A2A4FGJ5_9BURK</name>
<comment type="similarity">
    <text evidence="1">Belongs to the ABC transporter superfamily.</text>
</comment>
<gene>
    <name evidence="9" type="ORF">BZL54_11245</name>
</gene>
<comment type="caution">
    <text evidence="9">The sequence shown here is derived from an EMBL/GenBank/DDBJ whole genome shotgun (WGS) entry which is preliminary data.</text>
</comment>
<evidence type="ECO:0000256" key="6">
    <source>
        <dbReference type="ARBA" id="ARBA00022840"/>
    </source>
</evidence>
<evidence type="ECO:0000256" key="2">
    <source>
        <dbReference type="ARBA" id="ARBA00022448"/>
    </source>
</evidence>
<feature type="domain" description="ABC transporter" evidence="8">
    <location>
        <begin position="2"/>
        <end position="236"/>
    </location>
</feature>
<accession>A0A2A4FGJ5</accession>
<dbReference type="InterPro" id="IPR003593">
    <property type="entry name" value="AAA+_ATPase"/>
</dbReference>
<dbReference type="PROSITE" id="PS00211">
    <property type="entry name" value="ABC_TRANSPORTER_1"/>
    <property type="match status" value="1"/>
</dbReference>
<dbReference type="SUPFAM" id="SSF52540">
    <property type="entry name" value="P-loop containing nucleoside triphosphate hydrolases"/>
    <property type="match status" value="1"/>
</dbReference>
<evidence type="ECO:0000256" key="4">
    <source>
        <dbReference type="ARBA" id="ARBA00022519"/>
    </source>
</evidence>
<dbReference type="RefSeq" id="WP_084909500.1">
    <property type="nucleotide sequence ID" value="NZ_CP020738.1"/>
</dbReference>
<keyword evidence="4" id="KW-0997">Cell inner membrane</keyword>
<keyword evidence="5" id="KW-0547">Nucleotide-binding</keyword>
<evidence type="ECO:0000256" key="3">
    <source>
        <dbReference type="ARBA" id="ARBA00022475"/>
    </source>
</evidence>
<dbReference type="GO" id="GO:0016887">
    <property type="term" value="F:ATP hydrolysis activity"/>
    <property type="evidence" value="ECO:0007669"/>
    <property type="project" value="InterPro"/>
</dbReference>
<evidence type="ECO:0000256" key="1">
    <source>
        <dbReference type="ARBA" id="ARBA00005417"/>
    </source>
</evidence>
<keyword evidence="2" id="KW-0813">Transport</keyword>
<sequence length="329" mass="34955">MIEIERLGKRFGELVAVDDVSLTMQRGTITALVGASGSGKSTLLRMINRLIAPGAGTVRIDGVDTASVPPEQLRRRIGYVIQGHGLFPHWSVARNIATVPRLLGWDAARIDARVRELLALFNLAPDEFADKLPHELSGGQQQRVGVARALAAEPAMLLMDEPFGALDPIIRGKAQDDLLALQRRLGITVVLVTHDIEEALKLGDTIAVMDGGRLLQVAPPAEILGRPAAGVVEQLVAGVDRPLRLLALTPVGDVAEPGVADGPPIAATRSLRDAISELLWRGVDALPVVDDDNGNPSPHQAGTGRGPRDGNGARRITLDAIRAHARRPG</sequence>
<protein>
    <submittedName>
        <fullName evidence="9">Amino acid ABC transporter ATP-binding protein</fullName>
    </submittedName>
</protein>
<dbReference type="InterPro" id="IPR003439">
    <property type="entry name" value="ABC_transporter-like_ATP-bd"/>
</dbReference>
<keyword evidence="3" id="KW-1003">Cell membrane</keyword>
<evidence type="ECO:0000313" key="9">
    <source>
        <dbReference type="EMBL" id="PCE32187.1"/>
    </source>
</evidence>
<dbReference type="Pfam" id="PF00005">
    <property type="entry name" value="ABC_tran"/>
    <property type="match status" value="1"/>
</dbReference>
<keyword evidence="6 9" id="KW-0067">ATP-binding</keyword>
<keyword evidence="4" id="KW-0472">Membrane</keyword>
<dbReference type="PROSITE" id="PS50893">
    <property type="entry name" value="ABC_TRANSPORTER_2"/>
    <property type="match status" value="1"/>
</dbReference>
<dbReference type="Gene3D" id="3.40.50.300">
    <property type="entry name" value="P-loop containing nucleotide triphosphate hydrolases"/>
    <property type="match status" value="1"/>
</dbReference>
<dbReference type="PANTHER" id="PTHR43117:SF5">
    <property type="entry name" value="GLYCINE BETAINE UPTAKE SYSTEM ATP-BINDING PROTEIN YEHX"/>
    <property type="match status" value="1"/>
</dbReference>
<feature type="region of interest" description="Disordered" evidence="7">
    <location>
        <begin position="287"/>
        <end position="314"/>
    </location>
</feature>
<dbReference type="GO" id="GO:0005524">
    <property type="term" value="F:ATP binding"/>
    <property type="evidence" value="ECO:0007669"/>
    <property type="project" value="UniProtKB-KW"/>
</dbReference>
<dbReference type="GO" id="GO:0015697">
    <property type="term" value="P:quaternary ammonium group transport"/>
    <property type="evidence" value="ECO:0007669"/>
    <property type="project" value="UniProtKB-ARBA"/>
</dbReference>
<proteinExistence type="inferred from homology"/>
<evidence type="ECO:0000313" key="10">
    <source>
        <dbReference type="Proteomes" id="UP000217994"/>
    </source>
</evidence>
<evidence type="ECO:0000256" key="5">
    <source>
        <dbReference type="ARBA" id="ARBA00022741"/>
    </source>
</evidence>
<dbReference type="FunFam" id="3.40.50.300:FF:000425">
    <property type="entry name" value="Probable ABC transporter, ATP-binding subunit"/>
    <property type="match status" value="1"/>
</dbReference>
<evidence type="ECO:0000256" key="7">
    <source>
        <dbReference type="SAM" id="MobiDB-lite"/>
    </source>
</evidence>
<dbReference type="SMART" id="SM00382">
    <property type="entry name" value="AAA"/>
    <property type="match status" value="1"/>
</dbReference>
<evidence type="ECO:0000259" key="8">
    <source>
        <dbReference type="PROSITE" id="PS50893"/>
    </source>
</evidence>
<dbReference type="Proteomes" id="UP000217994">
    <property type="component" value="Unassembled WGS sequence"/>
</dbReference>
<dbReference type="EMBL" id="MTZU01000029">
    <property type="protein sequence ID" value="PCE32187.1"/>
    <property type="molecule type" value="Genomic_DNA"/>
</dbReference>
<dbReference type="GeneID" id="69006375"/>
<organism evidence="9 10">
    <name type="scientific">Burkholderia ubonensis subsp. mesacidophila</name>
    <dbReference type="NCBI Taxonomy" id="265293"/>
    <lineage>
        <taxon>Bacteria</taxon>
        <taxon>Pseudomonadati</taxon>
        <taxon>Pseudomonadota</taxon>
        <taxon>Betaproteobacteria</taxon>
        <taxon>Burkholderiales</taxon>
        <taxon>Burkholderiaceae</taxon>
        <taxon>Burkholderia</taxon>
        <taxon>Burkholderia cepacia complex</taxon>
    </lineage>
</organism>
<reference evidence="9 10" key="1">
    <citation type="submission" date="2017-01" db="EMBL/GenBank/DDBJ databases">
        <title>Whole-Genome Shotgun Sequencing of Two beta-Proteobacterial Species in Search of the Bulgecin Biosynthetic Cluster.</title>
        <authorList>
            <person name="Horsman M.E."/>
            <person name="Marous D.R."/>
            <person name="Li R."/>
            <person name="Oliver R.A."/>
            <person name="Byun B."/>
            <person name="Emrich S.J."/>
            <person name="Boggess B."/>
            <person name="Townsend C.A."/>
            <person name="Mobashery S."/>
        </authorList>
    </citation>
    <scope>NUCLEOTIDE SEQUENCE [LARGE SCALE GENOMIC DNA]</scope>
    <source>
        <strain evidence="9 10">ATCC 31433</strain>
    </source>
</reference>
<dbReference type="InterPro" id="IPR027417">
    <property type="entry name" value="P-loop_NTPase"/>
</dbReference>
<dbReference type="PANTHER" id="PTHR43117">
    <property type="entry name" value="OSMOPROTECTANT IMPORT ATP-BINDING PROTEIN OSMV"/>
    <property type="match status" value="1"/>
</dbReference>
<dbReference type="InterPro" id="IPR017871">
    <property type="entry name" value="ABC_transporter-like_CS"/>
</dbReference>